<gene>
    <name evidence="15" type="ORF">CVE23_19930</name>
</gene>
<dbReference type="GO" id="GO:0006950">
    <property type="term" value="P:response to stress"/>
    <property type="evidence" value="ECO:0007669"/>
    <property type="project" value="UniProtKB-ARBA"/>
</dbReference>
<dbReference type="InterPro" id="IPR022272">
    <property type="entry name" value="Lipocalin_CS"/>
</dbReference>
<dbReference type="PROSITE" id="PS51257">
    <property type="entry name" value="PROKAR_LIPOPROTEIN"/>
    <property type="match status" value="1"/>
</dbReference>
<comment type="similarity">
    <text evidence="2 12">Belongs to the calycin superfamily. Lipocalin family.</text>
</comment>
<evidence type="ECO:0000313" key="16">
    <source>
        <dbReference type="Proteomes" id="UP000231901"/>
    </source>
</evidence>
<feature type="lipid moiety-binding region" description="S-diacylglycerol cysteine" evidence="13">
    <location>
        <position position="19"/>
    </location>
</feature>
<reference evidence="16" key="1">
    <citation type="journal article" date="2018" name="Genome Announc.">
        <title>Complete genome sequence of a Dickeya fangzhongdai type strain causing bleeding canker of pear tree trunks.</title>
        <authorList>
            <person name="Zhao Y."/>
            <person name="Tian Y."/>
            <person name="Li X."/>
            <person name="Hu B."/>
        </authorList>
    </citation>
    <scope>NUCLEOTIDE SEQUENCE [LARGE SCALE GENOMIC DNA]</scope>
    <source>
        <strain evidence="16">DSM 101947</strain>
    </source>
</reference>
<dbReference type="EMBL" id="CP025003">
    <property type="protein sequence ID" value="ATZ96042.1"/>
    <property type="molecule type" value="Genomic_DNA"/>
</dbReference>
<evidence type="ECO:0000256" key="7">
    <source>
        <dbReference type="ARBA" id="ARBA00023139"/>
    </source>
</evidence>
<dbReference type="NCBIfam" id="NF007786">
    <property type="entry name" value="PRK10477.1"/>
    <property type="match status" value="1"/>
</dbReference>
<dbReference type="InterPro" id="IPR002446">
    <property type="entry name" value="Lipocalin_bac"/>
</dbReference>
<evidence type="ECO:0000256" key="12">
    <source>
        <dbReference type="PIRNR" id="PIRNR036893"/>
    </source>
</evidence>
<keyword evidence="5 12" id="KW-0446">Lipid-binding</keyword>
<dbReference type="InterPro" id="IPR022271">
    <property type="entry name" value="Lipocalin_ApoD"/>
</dbReference>
<dbReference type="CDD" id="cd19438">
    <property type="entry name" value="lipocalin_Blc-like"/>
    <property type="match status" value="1"/>
</dbReference>
<dbReference type="SUPFAM" id="SSF50814">
    <property type="entry name" value="Lipocalins"/>
    <property type="match status" value="1"/>
</dbReference>
<keyword evidence="7 13" id="KW-0564">Palmitate</keyword>
<dbReference type="InterPro" id="IPR000566">
    <property type="entry name" value="Lipocln_cytosolic_FA-bd_dom"/>
</dbReference>
<sequence length="182" mass="20662">MKHWRLLLTSFIALFTTACSTTTPQGVQIVDNFEPSRYMGTWYEIARLDHRFERGLEQVTATYSPREDGGITVVNRGFDPVKRVWRESIGKGYFTGSPQRAALKVSFFGPFYGGYNVIALDSDYRYALVCGPNRDYLWILSRTPEIPPLVRQALLATAQRNGFQTDSLIWVKPFSGLNHSLG</sequence>
<accession>A0A2K8QRI9</accession>
<feature type="signal peptide" evidence="12">
    <location>
        <begin position="1"/>
        <end position="21"/>
    </location>
</feature>
<feature type="domain" description="Lipocalin/cytosolic fatty-acid binding" evidence="14">
    <location>
        <begin position="36"/>
        <end position="172"/>
    </location>
</feature>
<dbReference type="AlphaFoldDB" id="A0A2K8QRI9"/>
<dbReference type="Pfam" id="PF08212">
    <property type="entry name" value="Lipocalin_2"/>
    <property type="match status" value="1"/>
</dbReference>
<keyword evidence="16" id="KW-1185">Reference proteome</keyword>
<evidence type="ECO:0000256" key="2">
    <source>
        <dbReference type="ARBA" id="ARBA00006889"/>
    </source>
</evidence>
<dbReference type="GO" id="GO:0009279">
    <property type="term" value="C:cell outer membrane"/>
    <property type="evidence" value="ECO:0007669"/>
    <property type="project" value="UniProtKB-SubCell"/>
</dbReference>
<feature type="chain" id="PRO_5014495569" description="Outer membrane lipoprotein Blc" evidence="12">
    <location>
        <begin position="22"/>
        <end position="182"/>
    </location>
</feature>
<comment type="subunit">
    <text evidence="3 12">Homodimer.</text>
</comment>
<dbReference type="FunFam" id="2.40.128.20:FF:000002">
    <property type="entry name" value="Outer membrane lipoprotein Blc"/>
    <property type="match status" value="1"/>
</dbReference>
<evidence type="ECO:0000256" key="1">
    <source>
        <dbReference type="ARBA" id="ARBA00004459"/>
    </source>
</evidence>
<dbReference type="GO" id="GO:0008289">
    <property type="term" value="F:lipid binding"/>
    <property type="evidence" value="ECO:0007669"/>
    <property type="project" value="UniProtKB-UniRule"/>
</dbReference>
<dbReference type="InterPro" id="IPR012674">
    <property type="entry name" value="Calycin"/>
</dbReference>
<proteinExistence type="inferred from homology"/>
<comment type="subcellular location">
    <subcellularLocation>
        <location evidence="1">Cell outer membrane</location>
        <topology evidence="1">Lipid-anchor</topology>
    </subcellularLocation>
</comment>
<dbReference type="RefSeq" id="WP_100850227.1">
    <property type="nucleotide sequence ID" value="NZ_BMJF01000005.1"/>
</dbReference>
<evidence type="ECO:0000256" key="9">
    <source>
        <dbReference type="ARBA" id="ARBA00023288"/>
    </source>
</evidence>
<evidence type="ECO:0000256" key="4">
    <source>
        <dbReference type="ARBA" id="ARBA00022729"/>
    </source>
</evidence>
<dbReference type="Proteomes" id="UP000231901">
    <property type="component" value="Chromosome"/>
</dbReference>
<keyword evidence="9 12" id="KW-0449">Lipoprotein</keyword>
<evidence type="ECO:0000256" key="5">
    <source>
        <dbReference type="ARBA" id="ARBA00023121"/>
    </source>
</evidence>
<evidence type="ECO:0000313" key="15">
    <source>
        <dbReference type="EMBL" id="ATZ96042.1"/>
    </source>
</evidence>
<keyword evidence="6 12" id="KW-0472">Membrane</keyword>
<organism evidence="15 16">
    <name type="scientific">Dickeya fangzhongdai</name>
    <dbReference type="NCBI Taxonomy" id="1778540"/>
    <lineage>
        <taxon>Bacteria</taxon>
        <taxon>Pseudomonadati</taxon>
        <taxon>Pseudomonadota</taxon>
        <taxon>Gammaproteobacteria</taxon>
        <taxon>Enterobacterales</taxon>
        <taxon>Pectobacteriaceae</taxon>
        <taxon>Dickeya</taxon>
    </lineage>
</organism>
<dbReference type="PRINTS" id="PR01171">
    <property type="entry name" value="BCTLIPOCALIN"/>
</dbReference>
<comment type="function">
    <text evidence="10 12">Involved in the storage or transport of lipids necessary for membrane maintenance under stressful conditions. Displays a binding preference for lysophospholipids.</text>
</comment>
<dbReference type="KEGG" id="dfn:CVE23_19930"/>
<protein>
    <recommendedName>
        <fullName evidence="11 12">Outer membrane lipoprotein Blc</fullName>
    </recommendedName>
</protein>
<dbReference type="Gene3D" id="2.40.128.20">
    <property type="match status" value="1"/>
</dbReference>
<dbReference type="PANTHER" id="PTHR10612">
    <property type="entry name" value="APOLIPOPROTEIN D"/>
    <property type="match status" value="1"/>
</dbReference>
<name>A0A2K8QRI9_9GAMM</name>
<keyword evidence="4 12" id="KW-0732">Signal</keyword>
<evidence type="ECO:0000256" key="6">
    <source>
        <dbReference type="ARBA" id="ARBA00023136"/>
    </source>
</evidence>
<evidence type="ECO:0000256" key="11">
    <source>
        <dbReference type="ARBA" id="ARBA00071217"/>
    </source>
</evidence>
<evidence type="ECO:0000259" key="14">
    <source>
        <dbReference type="Pfam" id="PF08212"/>
    </source>
</evidence>
<evidence type="ECO:0000256" key="10">
    <source>
        <dbReference type="ARBA" id="ARBA00057024"/>
    </source>
</evidence>
<dbReference type="PIRSF" id="PIRSF036893">
    <property type="entry name" value="Lipocalin_ApoD"/>
    <property type="match status" value="1"/>
</dbReference>
<evidence type="ECO:0000256" key="3">
    <source>
        <dbReference type="ARBA" id="ARBA00011738"/>
    </source>
</evidence>
<evidence type="ECO:0000256" key="13">
    <source>
        <dbReference type="PIRSR" id="PIRSR036893-52"/>
    </source>
</evidence>
<dbReference type="InterPro" id="IPR047202">
    <property type="entry name" value="Lipocalin_Blc-like_dom"/>
</dbReference>
<evidence type="ECO:0000256" key="8">
    <source>
        <dbReference type="ARBA" id="ARBA00023237"/>
    </source>
</evidence>
<keyword evidence="8 12" id="KW-0998">Cell outer membrane</keyword>
<dbReference type="PANTHER" id="PTHR10612:SF34">
    <property type="entry name" value="APOLIPOPROTEIN D"/>
    <property type="match status" value="1"/>
</dbReference>
<dbReference type="GeneID" id="66566587"/>
<dbReference type="PROSITE" id="PS00213">
    <property type="entry name" value="LIPOCALIN"/>
    <property type="match status" value="1"/>
</dbReference>